<proteinExistence type="predicted"/>
<feature type="transmembrane region" description="Helical" evidence="1">
    <location>
        <begin position="75"/>
        <end position="92"/>
    </location>
</feature>
<name>A0ABS0DKX6_9GAMM</name>
<organism evidence="2 3">
    <name type="scientific">Rahnella victoriana</name>
    <dbReference type="NCBI Taxonomy" id="1510570"/>
    <lineage>
        <taxon>Bacteria</taxon>
        <taxon>Pseudomonadati</taxon>
        <taxon>Pseudomonadota</taxon>
        <taxon>Gammaproteobacteria</taxon>
        <taxon>Enterobacterales</taxon>
        <taxon>Yersiniaceae</taxon>
        <taxon>Rahnella</taxon>
    </lineage>
</organism>
<evidence type="ECO:0000313" key="3">
    <source>
        <dbReference type="Proteomes" id="UP000600307"/>
    </source>
</evidence>
<dbReference type="Proteomes" id="UP000600307">
    <property type="component" value="Unassembled WGS sequence"/>
</dbReference>
<keyword evidence="3" id="KW-1185">Reference proteome</keyword>
<keyword evidence="1" id="KW-0812">Transmembrane</keyword>
<dbReference type="EMBL" id="JADOBH010000001">
    <property type="protein sequence ID" value="MBF7954556.1"/>
    <property type="molecule type" value="Genomic_DNA"/>
</dbReference>
<accession>A0ABS0DKX6</accession>
<comment type="caution">
    <text evidence="2">The sequence shown here is derived from an EMBL/GenBank/DDBJ whole genome shotgun (WGS) entry which is preliminary data.</text>
</comment>
<gene>
    <name evidence="2" type="ORF">IV431_03175</name>
</gene>
<reference evidence="2 3" key="1">
    <citation type="submission" date="2020-11" db="EMBL/GenBank/DDBJ databases">
        <title>Taxonomic investigation of Rahnella spp.</title>
        <authorList>
            <person name="Lee S.D."/>
        </authorList>
    </citation>
    <scope>NUCLEOTIDE SEQUENCE [LARGE SCALE GENOMIC DNA]</scope>
    <source>
        <strain evidence="2 3">SAP-10</strain>
    </source>
</reference>
<dbReference type="RefSeq" id="WP_120163619.1">
    <property type="nucleotide sequence ID" value="NZ_JADOBH010000001.1"/>
</dbReference>
<evidence type="ECO:0000256" key="1">
    <source>
        <dbReference type="SAM" id="Phobius"/>
    </source>
</evidence>
<protein>
    <submittedName>
        <fullName evidence="2">Uncharacterized protein</fullName>
    </submittedName>
</protein>
<dbReference type="GeneID" id="302711725"/>
<keyword evidence="1" id="KW-0472">Membrane</keyword>
<feature type="transmembrane region" description="Helical" evidence="1">
    <location>
        <begin position="104"/>
        <end position="125"/>
    </location>
</feature>
<sequence>MSTEDDLKEIKKSLHRIAYGGPSIGNLWLIVAEVIVFNLCLVFMTVEHAKVSFGLTFALVYGVSAVLLLLSRLNLIPLFICYTYVSLCWSVIPYGGFMDARLPVIAWISAAAVFVFSMWIHIFYVTEDAFNGKKKSKRIS</sequence>
<evidence type="ECO:0000313" key="2">
    <source>
        <dbReference type="EMBL" id="MBF7954556.1"/>
    </source>
</evidence>
<feature type="transmembrane region" description="Helical" evidence="1">
    <location>
        <begin position="51"/>
        <end position="70"/>
    </location>
</feature>
<feature type="transmembrane region" description="Helical" evidence="1">
    <location>
        <begin position="21"/>
        <end position="45"/>
    </location>
</feature>
<keyword evidence="1" id="KW-1133">Transmembrane helix</keyword>